<dbReference type="AlphaFoldDB" id="A0A1C4GFK3"/>
<dbReference type="InterPro" id="IPR036937">
    <property type="entry name" value="Adhesion_dom_fimbrial_sf"/>
</dbReference>
<gene>
    <name evidence="2" type="ORF">GA0061070_106513</name>
</gene>
<dbReference type="InterPro" id="IPR008966">
    <property type="entry name" value="Adhesion_dom_sf"/>
</dbReference>
<feature type="transmembrane region" description="Helical" evidence="1">
    <location>
        <begin position="21"/>
        <end position="38"/>
    </location>
</feature>
<dbReference type="GO" id="GO:0009289">
    <property type="term" value="C:pilus"/>
    <property type="evidence" value="ECO:0007669"/>
    <property type="project" value="InterPro"/>
</dbReference>
<evidence type="ECO:0000313" key="3">
    <source>
        <dbReference type="Proteomes" id="UP000198515"/>
    </source>
</evidence>
<accession>A0A1C4GFK3</accession>
<keyword evidence="3" id="KW-1185">Reference proteome</keyword>
<dbReference type="Proteomes" id="UP000198515">
    <property type="component" value="Unassembled WGS sequence"/>
</dbReference>
<evidence type="ECO:0000256" key="1">
    <source>
        <dbReference type="SAM" id="Phobius"/>
    </source>
</evidence>
<evidence type="ECO:0000313" key="2">
    <source>
        <dbReference type="EMBL" id="SCC66926.1"/>
    </source>
</evidence>
<keyword evidence="1" id="KW-1133">Transmembrane helix</keyword>
<keyword evidence="1" id="KW-0472">Membrane</keyword>
<protein>
    <submittedName>
        <fullName evidence="2">Pilin (Type 1 fimbria component protein)</fullName>
    </submittedName>
</protein>
<reference evidence="3" key="1">
    <citation type="submission" date="2016-08" db="EMBL/GenBank/DDBJ databases">
        <authorList>
            <person name="Varghese N."/>
            <person name="Submissions Spin"/>
        </authorList>
    </citation>
    <scope>NUCLEOTIDE SEQUENCE [LARGE SCALE GENOMIC DNA]</scope>
    <source>
        <strain evidence="3">REICA_142</strain>
    </source>
</reference>
<dbReference type="Gene3D" id="2.60.40.1090">
    <property type="entry name" value="Fimbrial-type adhesion domain"/>
    <property type="match status" value="1"/>
</dbReference>
<name>A0A1C4GFK3_9ENTR</name>
<sequence>MREGLKEEMKKWNTAQRKYNLNAMIGVVIIIGSGMNPAKAANPPSITATYTVTTQNATCDLQLNTAATLQLEDVRQGSFFDGSSPGRAQGKVITLQLVNCMGSPGGRVPKISVYGDRDGVTDPTLYRKSTSVAEGVGFALTQDNNGTGAVLLAGTSANPTNVQVPGTNIGQDPNNKTIDFFVQASRGNQSASGVTSGTLTTDLHFDFIYE</sequence>
<organism evidence="2 3">
    <name type="scientific">Kosakonia oryziphila</name>
    <dbReference type="NCBI Taxonomy" id="1005667"/>
    <lineage>
        <taxon>Bacteria</taxon>
        <taxon>Pseudomonadati</taxon>
        <taxon>Pseudomonadota</taxon>
        <taxon>Gammaproteobacteria</taxon>
        <taxon>Enterobacterales</taxon>
        <taxon>Enterobacteriaceae</taxon>
        <taxon>Kosakonia</taxon>
    </lineage>
</organism>
<proteinExistence type="predicted"/>
<keyword evidence="1" id="KW-0812">Transmembrane</keyword>
<dbReference type="SUPFAM" id="SSF49401">
    <property type="entry name" value="Bacterial adhesins"/>
    <property type="match status" value="1"/>
</dbReference>
<dbReference type="GO" id="GO:0007155">
    <property type="term" value="P:cell adhesion"/>
    <property type="evidence" value="ECO:0007669"/>
    <property type="project" value="InterPro"/>
</dbReference>
<dbReference type="EMBL" id="FMBC01000065">
    <property type="protein sequence ID" value="SCC66926.1"/>
    <property type="molecule type" value="Genomic_DNA"/>
</dbReference>